<gene>
    <name evidence="1" type="ORF">TM448B02499_0012</name>
</gene>
<organism evidence="1">
    <name type="scientific">viral metagenome</name>
    <dbReference type="NCBI Taxonomy" id="1070528"/>
    <lineage>
        <taxon>unclassified sequences</taxon>
        <taxon>metagenomes</taxon>
        <taxon>organismal metagenomes</taxon>
    </lineage>
</organism>
<dbReference type="EMBL" id="MT144919">
    <property type="protein sequence ID" value="QJI01380.1"/>
    <property type="molecule type" value="Genomic_DNA"/>
</dbReference>
<proteinExistence type="predicted"/>
<protein>
    <submittedName>
        <fullName evidence="1">Uncharacterized protein</fullName>
    </submittedName>
</protein>
<evidence type="ECO:0000313" key="1">
    <source>
        <dbReference type="EMBL" id="QJI01380.1"/>
    </source>
</evidence>
<sequence>MSGTGLCPKHSKDFTNTHNQIQYHQHKWEIDKLAGFIKTGIEGVYIICRNCGEVRLVEVNKPTLI</sequence>
<dbReference type="AlphaFoldDB" id="A0A6M3XU89"/>
<name>A0A6M3XU89_9ZZZZ</name>
<reference evidence="1" key="1">
    <citation type="submission" date="2020-03" db="EMBL/GenBank/DDBJ databases">
        <title>The deep terrestrial virosphere.</title>
        <authorList>
            <person name="Holmfeldt K."/>
            <person name="Nilsson E."/>
            <person name="Simone D."/>
            <person name="Lopez-Fernandez M."/>
            <person name="Wu X."/>
            <person name="de Brujin I."/>
            <person name="Lundin D."/>
            <person name="Andersson A."/>
            <person name="Bertilsson S."/>
            <person name="Dopson M."/>
        </authorList>
    </citation>
    <scope>NUCLEOTIDE SEQUENCE</scope>
    <source>
        <strain evidence="1">TM448B02499</strain>
    </source>
</reference>
<accession>A0A6M3XU89</accession>